<sequence length="245" mass="24531">MMDGAAVSLSFGAALLLGLGFGAGPCNIACLPFLGPVFVAGGGGVRQAWRVLLPFSLGRLTGYAGVGLVAGLAGGIAQGWLESPVVRWVLGGATLLVAAGLLLRSSATGRKGHCAATGPGRKPDGQPIAVEMRLQRRAKPGPDKRLVPGGLYLMGMGMALNPCAPLSTIMLAAAAAASAVSGAWLGFGFGIGAVAMPAVIFGLGVAHLGAQLREHLASWETTLTRVSALMIAGLGTATALGWIQP</sequence>
<evidence type="ECO:0000259" key="2">
    <source>
        <dbReference type="Pfam" id="PF13386"/>
    </source>
</evidence>
<evidence type="ECO:0000256" key="1">
    <source>
        <dbReference type="SAM" id="Phobius"/>
    </source>
</evidence>
<keyword evidence="1" id="KW-1133">Transmembrane helix</keyword>
<evidence type="ECO:0000313" key="4">
    <source>
        <dbReference type="Proteomes" id="UP000252707"/>
    </source>
</evidence>
<dbReference type="EMBL" id="QPJY01000016">
    <property type="protein sequence ID" value="RCX24722.1"/>
    <property type="molecule type" value="Genomic_DNA"/>
</dbReference>
<keyword evidence="1" id="KW-0472">Membrane</keyword>
<feature type="transmembrane region" description="Helical" evidence="1">
    <location>
        <begin position="61"/>
        <end position="80"/>
    </location>
</feature>
<dbReference type="Proteomes" id="UP000252707">
    <property type="component" value="Unassembled WGS sequence"/>
</dbReference>
<feature type="domain" description="Urease accessory protein UreH-like transmembrane" evidence="2">
    <location>
        <begin position="13"/>
        <end position="228"/>
    </location>
</feature>
<keyword evidence="4" id="KW-1185">Reference proteome</keyword>
<proteinExistence type="predicted"/>
<organism evidence="3 4">
    <name type="scientific">Thioalbus denitrificans</name>
    <dbReference type="NCBI Taxonomy" id="547122"/>
    <lineage>
        <taxon>Bacteria</taxon>
        <taxon>Pseudomonadati</taxon>
        <taxon>Pseudomonadota</taxon>
        <taxon>Gammaproteobacteria</taxon>
        <taxon>Chromatiales</taxon>
        <taxon>Ectothiorhodospiraceae</taxon>
        <taxon>Thioalbus</taxon>
    </lineage>
</organism>
<name>A0A369BSS8_9GAMM</name>
<feature type="transmembrane region" description="Helical" evidence="1">
    <location>
        <begin position="183"/>
        <end position="210"/>
    </location>
</feature>
<feature type="transmembrane region" description="Helical" evidence="1">
    <location>
        <begin position="86"/>
        <end position="103"/>
    </location>
</feature>
<keyword evidence="1" id="KW-0812">Transmembrane</keyword>
<evidence type="ECO:0000313" key="3">
    <source>
        <dbReference type="EMBL" id="RCX24722.1"/>
    </source>
</evidence>
<protein>
    <submittedName>
        <fullName evidence="3">Thiol:disulfide interchange protein DsbD</fullName>
    </submittedName>
</protein>
<reference evidence="3 4" key="1">
    <citation type="submission" date="2018-07" db="EMBL/GenBank/DDBJ databases">
        <title>Genomic Encyclopedia of Type Strains, Phase IV (KMG-IV): sequencing the most valuable type-strain genomes for metagenomic binning, comparative biology and taxonomic classification.</title>
        <authorList>
            <person name="Goeker M."/>
        </authorList>
    </citation>
    <scope>NUCLEOTIDE SEQUENCE [LARGE SCALE GENOMIC DNA]</scope>
    <source>
        <strain evidence="3 4">DSM 26407</strain>
    </source>
</reference>
<gene>
    <name evidence="3" type="ORF">DFQ59_1167</name>
</gene>
<dbReference type="OrthoDB" id="5294350at2"/>
<comment type="caution">
    <text evidence="3">The sequence shown here is derived from an EMBL/GenBank/DDBJ whole genome shotgun (WGS) entry which is preliminary data.</text>
</comment>
<dbReference type="InterPro" id="IPR039447">
    <property type="entry name" value="UreH-like_TM_dom"/>
</dbReference>
<feature type="transmembrane region" description="Helical" evidence="1">
    <location>
        <begin position="151"/>
        <end position="177"/>
    </location>
</feature>
<dbReference type="AlphaFoldDB" id="A0A369BSS8"/>
<feature type="transmembrane region" description="Helical" evidence="1">
    <location>
        <begin position="222"/>
        <end position="243"/>
    </location>
</feature>
<dbReference type="Pfam" id="PF13386">
    <property type="entry name" value="DsbD_2"/>
    <property type="match status" value="1"/>
</dbReference>
<accession>A0A369BSS8</accession>